<evidence type="ECO:0000313" key="6">
    <source>
        <dbReference type="Proteomes" id="UP000035721"/>
    </source>
</evidence>
<feature type="domain" description="PucR C-terminal helix-turn-helix" evidence="2">
    <location>
        <begin position="357"/>
        <end position="412"/>
    </location>
</feature>
<evidence type="ECO:0008006" key="7">
    <source>
        <dbReference type="Google" id="ProtNLM"/>
    </source>
</evidence>
<dbReference type="EMBL" id="CAJB01000190">
    <property type="protein sequence ID" value="CCH78287.1"/>
    <property type="molecule type" value="Genomic_DNA"/>
</dbReference>
<evidence type="ECO:0000313" key="5">
    <source>
        <dbReference type="EMBL" id="CCH78287.1"/>
    </source>
</evidence>
<feature type="domain" description="RsbT co-antagonist protein RsbRD N-terminal" evidence="3">
    <location>
        <begin position="33"/>
        <end position="171"/>
    </location>
</feature>
<organism evidence="5 6">
    <name type="scientific">Nostocoides japonicum T1-X7</name>
    <dbReference type="NCBI Taxonomy" id="1194083"/>
    <lineage>
        <taxon>Bacteria</taxon>
        <taxon>Bacillati</taxon>
        <taxon>Actinomycetota</taxon>
        <taxon>Actinomycetes</taxon>
        <taxon>Micrococcales</taxon>
        <taxon>Intrasporangiaceae</taxon>
        <taxon>Nostocoides</taxon>
    </lineage>
</organism>
<name>A0A077LZH8_9MICO</name>
<comment type="caution">
    <text evidence="5">The sequence shown here is derived from an EMBL/GenBank/DDBJ whole genome shotgun (WGS) entry which is preliminary data.</text>
</comment>
<dbReference type="STRING" id="1194083.BN12_270013"/>
<dbReference type="InterPro" id="IPR042070">
    <property type="entry name" value="PucR_C-HTH_sf"/>
</dbReference>
<dbReference type="InterPro" id="IPR041522">
    <property type="entry name" value="CdaR_GGDEF"/>
</dbReference>
<dbReference type="AlphaFoldDB" id="A0A077LZH8"/>
<dbReference type="PANTHER" id="PTHR33744">
    <property type="entry name" value="CARBOHYDRATE DIACID REGULATOR"/>
    <property type="match status" value="1"/>
</dbReference>
<evidence type="ECO:0000259" key="4">
    <source>
        <dbReference type="Pfam" id="PF17853"/>
    </source>
</evidence>
<reference evidence="5 6" key="1">
    <citation type="journal article" date="2013" name="ISME J.">
        <title>A metabolic model for members of the genus Tetrasphaera involved in enhanced biological phosphorus removal.</title>
        <authorList>
            <person name="Kristiansen R."/>
            <person name="Nguyen H.T.T."/>
            <person name="Saunders A.M."/>
            <person name="Nielsen J.L."/>
            <person name="Wimmer R."/>
            <person name="Le V.Q."/>
            <person name="McIlroy S.J."/>
            <person name="Petrovski S."/>
            <person name="Seviour R.J."/>
            <person name="Calteau A."/>
            <person name="Nielsen K.L."/>
            <person name="Nielsen P.H."/>
        </authorList>
    </citation>
    <scope>NUCLEOTIDE SEQUENCE [LARGE SCALE GENOMIC DNA]</scope>
    <source>
        <strain evidence="5 6">T1-X7</strain>
    </source>
</reference>
<comment type="similarity">
    <text evidence="1">Belongs to the CdaR family.</text>
</comment>
<dbReference type="Pfam" id="PF14361">
    <property type="entry name" value="RsbRD_N"/>
    <property type="match status" value="1"/>
</dbReference>
<sequence length="433" mass="47929">MSMPSPELDADARAHVVAVAAALNDRLVDVTLDMRAVLATRIGELDGDDRLLDLLGASIEGNVDNILHSLRHGIPVDRIEPPSAAFEYARRLAQRDVPVNALVRAYRLGQQNLVQAAYAESLRHACDESTRARAYDHIVNVTFDYIDWISQRVVVVYESERERWLADRNTMRVARVEELVASDDLDDVDAAEAAIGYRLRVRHLGAVVWVDETGAPRDQIHRFTAVLNAIAERLGAPAPLVIPRDRASAWFWIAVGADYRFDPEPIVDVLKADLPPQAMMAFGRPASGPDGFRRSHLEAIDAQRVCVVGDRHRAVTCYGEPGLDVVALLSTQPEATRRWVQTTLGSLATDDENHERLRETLRLFLRHDGSYTATAGAMLMHKNSVRYRISSAEKAIGSPIADNRQSVELALAACHWLGARVLTTAPVRPGTPR</sequence>
<feature type="domain" description="CdaR GGDEF-like" evidence="4">
    <location>
        <begin position="184"/>
        <end position="305"/>
    </location>
</feature>
<dbReference type="InterPro" id="IPR025751">
    <property type="entry name" value="RsbRD_N_dom"/>
</dbReference>
<protein>
    <recommendedName>
        <fullName evidence="7">PucR C-terminal helix-turn-helix domain-containing protein</fullName>
    </recommendedName>
</protein>
<dbReference type="Pfam" id="PF17853">
    <property type="entry name" value="GGDEF_2"/>
    <property type="match status" value="1"/>
</dbReference>
<dbReference type="InterPro" id="IPR025736">
    <property type="entry name" value="PucR_C-HTH_dom"/>
</dbReference>
<evidence type="ECO:0000259" key="3">
    <source>
        <dbReference type="Pfam" id="PF14361"/>
    </source>
</evidence>
<accession>A0A077LZH8</accession>
<dbReference type="OrthoDB" id="3663486at2"/>
<dbReference type="PANTHER" id="PTHR33744:SF1">
    <property type="entry name" value="DNA-BINDING TRANSCRIPTIONAL ACTIVATOR ADER"/>
    <property type="match status" value="1"/>
</dbReference>
<dbReference type="Pfam" id="PF13556">
    <property type="entry name" value="HTH_30"/>
    <property type="match status" value="1"/>
</dbReference>
<dbReference type="RefSeq" id="WP_048550697.1">
    <property type="nucleotide sequence ID" value="NZ_HF570958.1"/>
</dbReference>
<evidence type="ECO:0000256" key="1">
    <source>
        <dbReference type="ARBA" id="ARBA00006754"/>
    </source>
</evidence>
<proteinExistence type="inferred from homology"/>
<evidence type="ECO:0000259" key="2">
    <source>
        <dbReference type="Pfam" id="PF13556"/>
    </source>
</evidence>
<keyword evidence="6" id="KW-1185">Reference proteome</keyword>
<dbReference type="InterPro" id="IPR051448">
    <property type="entry name" value="CdaR-like_regulators"/>
</dbReference>
<dbReference type="Gene3D" id="1.10.10.2840">
    <property type="entry name" value="PucR C-terminal helix-turn-helix domain"/>
    <property type="match status" value="1"/>
</dbReference>
<dbReference type="Proteomes" id="UP000035721">
    <property type="component" value="Unassembled WGS sequence"/>
</dbReference>
<gene>
    <name evidence="5" type="ORF">BN12_270013</name>
</gene>